<proteinExistence type="predicted"/>
<evidence type="ECO:0000313" key="2">
    <source>
        <dbReference type="EMBL" id="KUM56240.1"/>
    </source>
</evidence>
<accession>A0A117NKK9</accession>
<keyword evidence="3" id="KW-1185">Reference proteome</keyword>
<protein>
    <submittedName>
        <fullName evidence="2">Uncharacterized protein</fullName>
    </submittedName>
</protein>
<feature type="region of interest" description="Disordered" evidence="1">
    <location>
        <begin position="132"/>
        <end position="158"/>
    </location>
</feature>
<dbReference type="Proteomes" id="UP000055045">
    <property type="component" value="Unassembled WGS sequence"/>
</dbReference>
<dbReference type="STRING" id="48697.A0A117NKK9"/>
<gene>
    <name evidence="2" type="ORF">ACN42_g10978</name>
</gene>
<reference evidence="2 3" key="1">
    <citation type="submission" date="2015-10" db="EMBL/GenBank/DDBJ databases">
        <title>Genome sequencing of Penicillium freii.</title>
        <authorList>
            <person name="Nguyen H.D."/>
            <person name="Visagie C.M."/>
            <person name="Seifert K.A."/>
        </authorList>
    </citation>
    <scope>NUCLEOTIDE SEQUENCE [LARGE SCALE GENOMIC DNA]</scope>
    <source>
        <strain evidence="2 3">DAOM 242723</strain>
    </source>
</reference>
<comment type="caution">
    <text evidence="2">The sequence shown here is derived from an EMBL/GenBank/DDBJ whole genome shotgun (WGS) entry which is preliminary data.</text>
</comment>
<sequence>MASTKRTNAEQSPAAAVVETQTKRICLRADSQEQSTMDNQETITLHPRDVLRQLAQAMNRERNELTVTLPVDTTWRSAVQAVQATLSDVDEPFLLLPPGTGNRRAIREMALQAVSESASQNVVGLPIRTSVDLEEEEPHPPLSEAGRDRLRQMGKEAAKTEFRQPYVSLRADLGEGHLPKET</sequence>
<feature type="compositionally biased region" description="Basic and acidic residues" evidence="1">
    <location>
        <begin position="145"/>
        <end position="158"/>
    </location>
</feature>
<organism evidence="2 3">
    <name type="scientific">Penicillium freii</name>
    <dbReference type="NCBI Taxonomy" id="48697"/>
    <lineage>
        <taxon>Eukaryota</taxon>
        <taxon>Fungi</taxon>
        <taxon>Dikarya</taxon>
        <taxon>Ascomycota</taxon>
        <taxon>Pezizomycotina</taxon>
        <taxon>Eurotiomycetes</taxon>
        <taxon>Eurotiomycetidae</taxon>
        <taxon>Eurotiales</taxon>
        <taxon>Aspergillaceae</taxon>
        <taxon>Penicillium</taxon>
    </lineage>
</organism>
<evidence type="ECO:0000256" key="1">
    <source>
        <dbReference type="SAM" id="MobiDB-lite"/>
    </source>
</evidence>
<dbReference type="AlphaFoldDB" id="A0A117NKK9"/>
<dbReference type="EMBL" id="LLXE01000523">
    <property type="protein sequence ID" value="KUM56240.1"/>
    <property type="molecule type" value="Genomic_DNA"/>
</dbReference>
<name>A0A117NKK9_PENFR</name>
<evidence type="ECO:0000313" key="3">
    <source>
        <dbReference type="Proteomes" id="UP000055045"/>
    </source>
</evidence>